<dbReference type="EMBL" id="BAABIS010000001">
    <property type="protein sequence ID" value="GAA4882669.1"/>
    <property type="molecule type" value="Genomic_DNA"/>
</dbReference>
<evidence type="ECO:0000259" key="1">
    <source>
        <dbReference type="Pfam" id="PF08241"/>
    </source>
</evidence>
<dbReference type="PANTHER" id="PTHR43591:SF99">
    <property type="entry name" value="OS06G0646000 PROTEIN"/>
    <property type="match status" value="1"/>
</dbReference>
<dbReference type="Gene3D" id="3.40.50.150">
    <property type="entry name" value="Vaccinia Virus protein VP39"/>
    <property type="match status" value="1"/>
</dbReference>
<sequence length="245" mass="26281">MLDYDHEATRYDATRGGEPRAEAAAAAVERLLPPGARTVLDLACGTGIVTRRLRRPGRTVIGVDRSPGMLAAAAQRLPGGLVRADATRLPLVRGSVDAVVTVWLLHLLPDPLPVLAEAARVLHPGGVLVTTVDKDDAYFAEDSDLARLTGPLRLRYASRLPDHAPLLIERAAGLGLRPGDETVFPGTGQGRSPRGLSAAIDRGHVPCCNHASPEEVAEVRRRLAALPDQETPRPDPLYRLIALRR</sequence>
<keyword evidence="3" id="KW-1185">Reference proteome</keyword>
<keyword evidence="2" id="KW-0489">Methyltransferase</keyword>
<reference evidence="3" key="1">
    <citation type="journal article" date="2019" name="Int. J. Syst. Evol. Microbiol.">
        <title>The Global Catalogue of Microorganisms (GCM) 10K type strain sequencing project: providing services to taxonomists for standard genome sequencing and annotation.</title>
        <authorList>
            <consortium name="The Broad Institute Genomics Platform"/>
            <consortium name="The Broad Institute Genome Sequencing Center for Infectious Disease"/>
            <person name="Wu L."/>
            <person name="Ma J."/>
        </authorList>
    </citation>
    <scope>NUCLEOTIDE SEQUENCE [LARGE SCALE GENOMIC DNA]</scope>
    <source>
        <strain evidence="3">JCM 13006</strain>
    </source>
</reference>
<dbReference type="GO" id="GO:0032259">
    <property type="term" value="P:methylation"/>
    <property type="evidence" value="ECO:0007669"/>
    <property type="project" value="UniProtKB-KW"/>
</dbReference>
<dbReference type="Proteomes" id="UP001501752">
    <property type="component" value="Unassembled WGS sequence"/>
</dbReference>
<evidence type="ECO:0000313" key="3">
    <source>
        <dbReference type="Proteomes" id="UP001501752"/>
    </source>
</evidence>
<accession>A0ABP9EPS4</accession>
<protein>
    <submittedName>
        <fullName evidence="2">Class I SAM-dependent methyltransferase</fullName>
    </submittedName>
</protein>
<dbReference type="RefSeq" id="WP_345701295.1">
    <property type="nucleotide sequence ID" value="NZ_BAABIS010000001.1"/>
</dbReference>
<comment type="caution">
    <text evidence="2">The sequence shown here is derived from an EMBL/GenBank/DDBJ whole genome shotgun (WGS) entry which is preliminary data.</text>
</comment>
<evidence type="ECO:0000313" key="2">
    <source>
        <dbReference type="EMBL" id="GAA4882669.1"/>
    </source>
</evidence>
<dbReference type="InterPro" id="IPR029063">
    <property type="entry name" value="SAM-dependent_MTases_sf"/>
</dbReference>
<feature type="domain" description="Methyltransferase type 11" evidence="1">
    <location>
        <begin position="40"/>
        <end position="129"/>
    </location>
</feature>
<gene>
    <name evidence="2" type="ORF">GCM10023235_73950</name>
</gene>
<dbReference type="Pfam" id="PF08241">
    <property type="entry name" value="Methyltransf_11"/>
    <property type="match status" value="1"/>
</dbReference>
<dbReference type="PANTHER" id="PTHR43591">
    <property type="entry name" value="METHYLTRANSFERASE"/>
    <property type="match status" value="1"/>
</dbReference>
<dbReference type="InterPro" id="IPR013216">
    <property type="entry name" value="Methyltransf_11"/>
</dbReference>
<name>A0ABP9EPS4_9ACTN</name>
<dbReference type="SUPFAM" id="SSF53335">
    <property type="entry name" value="S-adenosyl-L-methionine-dependent methyltransferases"/>
    <property type="match status" value="1"/>
</dbReference>
<dbReference type="CDD" id="cd02440">
    <property type="entry name" value="AdoMet_MTases"/>
    <property type="match status" value="1"/>
</dbReference>
<dbReference type="GO" id="GO:0008168">
    <property type="term" value="F:methyltransferase activity"/>
    <property type="evidence" value="ECO:0007669"/>
    <property type="project" value="UniProtKB-KW"/>
</dbReference>
<proteinExistence type="predicted"/>
<keyword evidence="2" id="KW-0808">Transferase</keyword>
<organism evidence="2 3">
    <name type="scientific">Kitasatospora terrestris</name>
    <dbReference type="NCBI Taxonomy" id="258051"/>
    <lineage>
        <taxon>Bacteria</taxon>
        <taxon>Bacillati</taxon>
        <taxon>Actinomycetota</taxon>
        <taxon>Actinomycetes</taxon>
        <taxon>Kitasatosporales</taxon>
        <taxon>Streptomycetaceae</taxon>
        <taxon>Kitasatospora</taxon>
    </lineage>
</organism>